<evidence type="ECO:0000313" key="2">
    <source>
        <dbReference type="EMBL" id="PBK90106.1"/>
    </source>
</evidence>
<reference evidence="3" key="1">
    <citation type="journal article" date="2017" name="Nat. Ecol. Evol.">
        <title>Genome expansion and lineage-specific genetic innovations in the forest pathogenic fungi Armillaria.</title>
        <authorList>
            <person name="Sipos G."/>
            <person name="Prasanna A.N."/>
            <person name="Walter M.C."/>
            <person name="O'Connor E."/>
            <person name="Balint B."/>
            <person name="Krizsan K."/>
            <person name="Kiss B."/>
            <person name="Hess J."/>
            <person name="Varga T."/>
            <person name="Slot J."/>
            <person name="Riley R."/>
            <person name="Boka B."/>
            <person name="Rigling D."/>
            <person name="Barry K."/>
            <person name="Lee J."/>
            <person name="Mihaltcheva S."/>
            <person name="LaButti K."/>
            <person name="Lipzen A."/>
            <person name="Waldron R."/>
            <person name="Moloney N.M."/>
            <person name="Sperisen C."/>
            <person name="Kredics L."/>
            <person name="Vagvoelgyi C."/>
            <person name="Patrignani A."/>
            <person name="Fitzpatrick D."/>
            <person name="Nagy I."/>
            <person name="Doyle S."/>
            <person name="Anderson J.B."/>
            <person name="Grigoriev I.V."/>
            <person name="Gueldener U."/>
            <person name="Muensterkoetter M."/>
            <person name="Nagy L.G."/>
        </authorList>
    </citation>
    <scope>NUCLEOTIDE SEQUENCE [LARGE SCALE GENOMIC DNA]</scope>
    <source>
        <strain evidence="3">Ar21-2</strain>
    </source>
</reference>
<dbReference type="OrthoDB" id="3365698at2759"/>
<keyword evidence="3" id="KW-1185">Reference proteome</keyword>
<name>A0A2H3DRP7_ARMGA</name>
<dbReference type="InParanoid" id="A0A2H3DRP7"/>
<accession>A0A2H3DRP7</accession>
<dbReference type="EMBL" id="KZ293666">
    <property type="protein sequence ID" value="PBK90106.1"/>
    <property type="molecule type" value="Genomic_DNA"/>
</dbReference>
<dbReference type="Proteomes" id="UP000217790">
    <property type="component" value="Unassembled WGS sequence"/>
</dbReference>
<evidence type="ECO:0000313" key="3">
    <source>
        <dbReference type="Proteomes" id="UP000217790"/>
    </source>
</evidence>
<proteinExistence type="predicted"/>
<dbReference type="AlphaFoldDB" id="A0A2H3DRP7"/>
<dbReference type="Gene3D" id="1.20.1280.50">
    <property type="match status" value="1"/>
</dbReference>
<organism evidence="2 3">
    <name type="scientific">Armillaria gallica</name>
    <name type="common">Bulbous honey fungus</name>
    <name type="synonym">Armillaria bulbosa</name>
    <dbReference type="NCBI Taxonomy" id="47427"/>
    <lineage>
        <taxon>Eukaryota</taxon>
        <taxon>Fungi</taxon>
        <taxon>Dikarya</taxon>
        <taxon>Basidiomycota</taxon>
        <taxon>Agaricomycotina</taxon>
        <taxon>Agaricomycetes</taxon>
        <taxon>Agaricomycetidae</taxon>
        <taxon>Agaricales</taxon>
        <taxon>Marasmiineae</taxon>
        <taxon>Physalacriaceae</taxon>
        <taxon>Armillaria</taxon>
    </lineage>
</organism>
<feature type="domain" description="F-box" evidence="1">
    <location>
        <begin position="112"/>
        <end position="173"/>
    </location>
</feature>
<evidence type="ECO:0000259" key="1">
    <source>
        <dbReference type="Pfam" id="PF12937"/>
    </source>
</evidence>
<dbReference type="InterPro" id="IPR001810">
    <property type="entry name" value="F-box_dom"/>
</dbReference>
<gene>
    <name evidence="2" type="ORF">ARMGADRAFT_305111</name>
</gene>
<protein>
    <recommendedName>
        <fullName evidence="1">F-box domain-containing protein</fullName>
    </recommendedName>
</protein>
<sequence>MTQETNSCATPFPPPSADALSCLHAFIDSIPEPVFPSDDNYSLAIDILRATRPLLDDDRDWILPNIALLEGQLPVYDTLIDRLWTVLTALDAYRANIQRVSKEFSSTLAPIRRLPSDVLRSVFGETKSDLNGWGSSYDRPTISFMQDTLTLGQVCASWRDIVVSSPELWSHIKITFPRLTVDNPGPSPFLKPTLTLSGQHPLDIRFMLDGDTSSGEAIEALSSLLRERHRWRMESWHVWSL</sequence>
<dbReference type="Pfam" id="PF12937">
    <property type="entry name" value="F-box-like"/>
    <property type="match status" value="1"/>
</dbReference>
<dbReference type="STRING" id="47427.A0A2H3DRP7"/>